<evidence type="ECO:0000313" key="7">
    <source>
        <dbReference type="Proteomes" id="UP000663846"/>
    </source>
</evidence>
<evidence type="ECO:0000256" key="1">
    <source>
        <dbReference type="ARBA" id="ARBA00006484"/>
    </source>
</evidence>
<reference evidence="6" key="1">
    <citation type="submission" date="2021-01" db="EMBL/GenBank/DDBJ databases">
        <authorList>
            <person name="Kaushik A."/>
        </authorList>
    </citation>
    <scope>NUCLEOTIDE SEQUENCE</scope>
    <source>
        <strain evidence="6">AG1-1C</strain>
    </source>
</reference>
<dbReference type="PANTHER" id="PTHR43618:SF8">
    <property type="entry name" value="7ALPHA-HYDROXYSTEROID DEHYDROGENASE"/>
    <property type="match status" value="1"/>
</dbReference>
<feature type="compositionally biased region" description="Basic and acidic residues" evidence="4">
    <location>
        <begin position="748"/>
        <end position="764"/>
    </location>
</feature>
<gene>
    <name evidence="6" type="ORF">RDB_LOCUS167693</name>
</gene>
<sequence>MSQYAQVDLSIGKLFNVKDKIALVSGGGSGIGFMIASALVQNGAKVYIASRKEKQLQEAQKALNEKGPGHCEYIVADLGSKAGCDALCDAFKKRESKLHILVNNSGATWGAPWENFPEKEGWDRVMALNVKSLFYMTSGLSELLQKDATALDPGRVVNISSVAGKDPIAHDTGLANKGQGLWSYNTSKAAVNHLTTTMAVTLAPKFVTVNAILPGVYPSKMTAFGLSKAADALAKSHPMGRVGAPSDMAGLFLFLVSPGGAHITVRKMSDHTDEYEFTEFTEDELRAIDSTADQFLGPTWPLSSSDPQLATRLDPVEVEGEHRSRKSSGFSTFELTEEEIQLIDYTVARLVSGTGEGACSGSSSRGEPMSQSMRPALSHILIESPVPSTLVTSPAPTLGRSPSPNAPEMTSLYSQFRAARNSLSVSDLVGPVWCEVQFEYGLRGKRHLPPSLRPEVLEARSGRKIQVQREVAVKNDRVLKKGTAIHKKLEREIRPIELEIRPKTPEDAWGLKLFNMISNVRILIDEGCCREMPVMGFVHGHFVNGVIDEITRAHNTPESPTLPGGFPSQGRSSVPALDPIARVHILDNKTRGTNNLPRPRDAFQSRLQLMLYKRLLDTLLIPGGSKSLNSSEEDLADRQGLSFADVWAHHSLDPGACFSHSFLQESAALVISNGLGPAAENAVCLNDLENAWDTIVNELIRTIGPGEQGSMVSKTLKLVYRRRGTSKKRSAYTSESFQGLNRSSPPEKPYDKQRYNKKGRAESEDVELQRAIHESLCHGVQSDGLTIQDETSEVVRGRKDESQGLIQEMGDLIHAPGGRTSFEDDLQRAIEESKKSLFEQTGRGSPSPSPPLVLDSRHERGNSEGVIGIVEFDHDDVLLDSHLSSVLDFWHDRRPPKGVDLEDTGRCRYCEFSEDCEWLESKSEEIAQGRK</sequence>
<dbReference type="PANTHER" id="PTHR43618">
    <property type="entry name" value="7-ALPHA-HYDROXYSTEROID DEHYDROGENASE"/>
    <property type="match status" value="1"/>
</dbReference>
<dbReference type="AlphaFoldDB" id="A0A8H3GU30"/>
<dbReference type="InterPro" id="IPR002347">
    <property type="entry name" value="SDR_fam"/>
</dbReference>
<keyword evidence="5" id="KW-0472">Membrane</keyword>
<evidence type="ECO:0000313" key="6">
    <source>
        <dbReference type="EMBL" id="CAE6466336.1"/>
    </source>
</evidence>
<dbReference type="InterPro" id="IPR019190">
    <property type="entry name" value="EXOV"/>
</dbReference>
<comment type="similarity">
    <text evidence="1">Belongs to the short-chain dehydrogenases/reductases (SDR) family.</text>
</comment>
<keyword evidence="5" id="KW-1133">Transmembrane helix</keyword>
<keyword evidence="3" id="KW-0560">Oxidoreductase</keyword>
<feature type="compositionally biased region" description="Polar residues" evidence="4">
    <location>
        <begin position="731"/>
        <end position="744"/>
    </location>
</feature>
<dbReference type="Gene3D" id="3.40.50.720">
    <property type="entry name" value="NAD(P)-binding Rossmann-like Domain"/>
    <property type="match status" value="1"/>
</dbReference>
<feature type="transmembrane region" description="Helical" evidence="5">
    <location>
        <begin position="21"/>
        <end position="40"/>
    </location>
</feature>
<evidence type="ECO:0000256" key="5">
    <source>
        <dbReference type="SAM" id="Phobius"/>
    </source>
</evidence>
<keyword evidence="5" id="KW-0812">Transmembrane</keyword>
<dbReference type="GO" id="GO:0016491">
    <property type="term" value="F:oxidoreductase activity"/>
    <property type="evidence" value="ECO:0007669"/>
    <property type="project" value="UniProtKB-KW"/>
</dbReference>
<evidence type="ECO:0008006" key="8">
    <source>
        <dbReference type="Google" id="ProtNLM"/>
    </source>
</evidence>
<name>A0A8H3GU30_9AGAM</name>
<dbReference type="InterPro" id="IPR036291">
    <property type="entry name" value="NAD(P)-bd_dom_sf"/>
</dbReference>
<accession>A0A8H3GU30</accession>
<dbReference type="InterPro" id="IPR052178">
    <property type="entry name" value="Sec_Metab_Biosynth_SDR"/>
</dbReference>
<proteinExistence type="inferred from homology"/>
<keyword evidence="2" id="KW-0521">NADP</keyword>
<dbReference type="PROSITE" id="PS00061">
    <property type="entry name" value="ADH_SHORT"/>
    <property type="match status" value="1"/>
</dbReference>
<dbReference type="Proteomes" id="UP000663846">
    <property type="component" value="Unassembled WGS sequence"/>
</dbReference>
<dbReference type="EMBL" id="CAJMWS010000856">
    <property type="protein sequence ID" value="CAE6466336.1"/>
    <property type="molecule type" value="Genomic_DNA"/>
</dbReference>
<evidence type="ECO:0000256" key="3">
    <source>
        <dbReference type="ARBA" id="ARBA00023002"/>
    </source>
</evidence>
<organism evidence="6 7">
    <name type="scientific">Rhizoctonia solani</name>
    <dbReference type="NCBI Taxonomy" id="456999"/>
    <lineage>
        <taxon>Eukaryota</taxon>
        <taxon>Fungi</taxon>
        <taxon>Dikarya</taxon>
        <taxon>Basidiomycota</taxon>
        <taxon>Agaricomycotina</taxon>
        <taxon>Agaricomycetes</taxon>
        <taxon>Cantharellales</taxon>
        <taxon>Ceratobasidiaceae</taxon>
        <taxon>Rhizoctonia</taxon>
    </lineage>
</organism>
<evidence type="ECO:0000256" key="2">
    <source>
        <dbReference type="ARBA" id="ARBA00022857"/>
    </source>
</evidence>
<dbReference type="InterPro" id="IPR020904">
    <property type="entry name" value="Sc_DH/Rdtase_CS"/>
</dbReference>
<dbReference type="PRINTS" id="PR00081">
    <property type="entry name" value="GDHRDH"/>
</dbReference>
<protein>
    <recommendedName>
        <fullName evidence="8">Rhamnolipids biosynthesis 3-oxoacyl-[acyl-carrier-protein] reductase</fullName>
    </recommendedName>
</protein>
<dbReference type="GO" id="GO:0045145">
    <property type="term" value="F:single-stranded DNA 5'-3' DNA exonuclease activity"/>
    <property type="evidence" value="ECO:0007669"/>
    <property type="project" value="InterPro"/>
</dbReference>
<dbReference type="Pfam" id="PF09810">
    <property type="entry name" value="Exo5"/>
    <property type="match status" value="2"/>
</dbReference>
<dbReference type="Pfam" id="PF00106">
    <property type="entry name" value="adh_short"/>
    <property type="match status" value="1"/>
</dbReference>
<dbReference type="PRINTS" id="PR00080">
    <property type="entry name" value="SDRFAMILY"/>
</dbReference>
<dbReference type="SUPFAM" id="SSF51735">
    <property type="entry name" value="NAD(P)-binding Rossmann-fold domains"/>
    <property type="match status" value="1"/>
</dbReference>
<comment type="caution">
    <text evidence="6">The sequence shown here is derived from an EMBL/GenBank/DDBJ whole genome shotgun (WGS) entry which is preliminary data.</text>
</comment>
<feature type="region of interest" description="Disordered" evidence="4">
    <location>
        <begin position="729"/>
        <end position="764"/>
    </location>
</feature>
<evidence type="ECO:0000256" key="4">
    <source>
        <dbReference type="SAM" id="MobiDB-lite"/>
    </source>
</evidence>